<organism evidence="20 21">
    <name type="scientific">Engystomops pustulosus</name>
    <name type="common">Tungara frog</name>
    <name type="synonym">Physalaemus pustulosus</name>
    <dbReference type="NCBI Taxonomy" id="76066"/>
    <lineage>
        <taxon>Eukaryota</taxon>
        <taxon>Metazoa</taxon>
        <taxon>Chordata</taxon>
        <taxon>Craniata</taxon>
        <taxon>Vertebrata</taxon>
        <taxon>Euteleostomi</taxon>
        <taxon>Amphibia</taxon>
        <taxon>Batrachia</taxon>
        <taxon>Anura</taxon>
        <taxon>Neobatrachia</taxon>
        <taxon>Hyloidea</taxon>
        <taxon>Leptodactylidae</taxon>
        <taxon>Leiuperinae</taxon>
        <taxon>Engystomops</taxon>
    </lineage>
</organism>
<keyword evidence="10" id="KW-0443">Lipid metabolism</keyword>
<evidence type="ECO:0000256" key="9">
    <source>
        <dbReference type="ARBA" id="ARBA00022989"/>
    </source>
</evidence>
<feature type="transmembrane region" description="Helical" evidence="19">
    <location>
        <begin position="232"/>
        <end position="254"/>
    </location>
</feature>
<dbReference type="GO" id="GO:0005886">
    <property type="term" value="C:plasma membrane"/>
    <property type="evidence" value="ECO:0007669"/>
    <property type="project" value="UniProtKB-SubCell"/>
</dbReference>
<dbReference type="Pfam" id="PF03348">
    <property type="entry name" value="Serinc"/>
    <property type="match status" value="1"/>
</dbReference>
<evidence type="ECO:0000256" key="15">
    <source>
        <dbReference type="ARBA" id="ARBA00023264"/>
    </source>
</evidence>
<feature type="transmembrane region" description="Helical" evidence="19">
    <location>
        <begin position="388"/>
        <end position="407"/>
    </location>
</feature>
<keyword evidence="8" id="KW-0391">Immunity</keyword>
<keyword evidence="11" id="KW-0051">Antiviral defense</keyword>
<keyword evidence="9 19" id="KW-1133">Transmembrane helix</keyword>
<keyword evidence="21" id="KW-1185">Reference proteome</keyword>
<dbReference type="PANTHER" id="PTHR10383:SF16">
    <property type="entry name" value="SERINE INCORPORATOR 5"/>
    <property type="match status" value="1"/>
</dbReference>
<evidence type="ECO:0000256" key="11">
    <source>
        <dbReference type="ARBA" id="ARBA00023118"/>
    </source>
</evidence>
<evidence type="ECO:0000256" key="17">
    <source>
        <dbReference type="ARBA" id="ARBA00024615"/>
    </source>
</evidence>
<comment type="caution">
    <text evidence="20">The sequence shown here is derived from an EMBL/GenBank/DDBJ whole genome shotgun (WGS) entry which is preliminary data.</text>
</comment>
<dbReference type="InterPro" id="IPR005016">
    <property type="entry name" value="TDE1/TMS"/>
</dbReference>
<evidence type="ECO:0000256" key="8">
    <source>
        <dbReference type="ARBA" id="ARBA00022859"/>
    </source>
</evidence>
<evidence type="ECO:0000256" key="12">
    <source>
        <dbReference type="ARBA" id="ARBA00023136"/>
    </source>
</evidence>
<evidence type="ECO:0000313" key="20">
    <source>
        <dbReference type="EMBL" id="KAG8598697.1"/>
    </source>
</evidence>
<sequence>MSAAGCCVRQMACCCGAAACALCCTCCPKIKQSTSTRIMYAFFFIGVTIVCAVMMSTSVAKLMEEHIPFYGDICEHLQAGENCEKLVGYSAVYRVCFGMACFFFILFILTINIKNSRGCRAFIHNGFWFIKFLLLIGMCAGAFFIPDQDTFLFAWRHIGAGFGFFFLIIQLMLLVEFAHKWNKNWTAGAQHNKLWNGALAIVILVLYTIALGALGLLIWLYTHPEHCLLNKILLGVNGGLCALLAIVSILPCVLKNHPQSGLLQSGVISCYVMYLTFSSFSNKPPEYILDEAGKNITVCVPSFTNGISQDERWVSVVGAVILLGCIIYSCLTSTTRSSCDALMGRYGPPEEEVARCCFCCGDGQDEQEERVEAKGGQMVAYDEEIKTVYSYAGFHFIFFLGTFYMMMTITNWFHYNHADIEKLFVGSWSPFWIKMASCWVCVALYLWTLLAPVCCSRGGYVV</sequence>
<keyword evidence="4" id="KW-1003">Cell membrane</keyword>
<feature type="transmembrane region" description="Helical" evidence="19">
    <location>
        <begin position="38"/>
        <end position="60"/>
    </location>
</feature>
<keyword evidence="6" id="KW-0399">Innate immunity</keyword>
<evidence type="ECO:0000256" key="18">
    <source>
        <dbReference type="ARBA" id="ARBA00024631"/>
    </source>
</evidence>
<reference evidence="20" key="1">
    <citation type="thesis" date="2020" institute="ProQuest LLC" country="789 East Eisenhower Parkway, Ann Arbor, MI, USA">
        <title>Comparative Genomics and Chromosome Evolution.</title>
        <authorList>
            <person name="Mudd A.B."/>
        </authorList>
    </citation>
    <scope>NUCLEOTIDE SEQUENCE</scope>
    <source>
        <strain evidence="20">237g6f4</strain>
        <tissue evidence="20">Blood</tissue>
    </source>
</reference>
<evidence type="ECO:0000256" key="5">
    <source>
        <dbReference type="ARBA" id="ARBA00022516"/>
    </source>
</evidence>
<evidence type="ECO:0000256" key="7">
    <source>
        <dbReference type="ARBA" id="ARBA00022692"/>
    </source>
</evidence>
<evidence type="ECO:0000313" key="21">
    <source>
        <dbReference type="Proteomes" id="UP000824782"/>
    </source>
</evidence>
<feature type="transmembrane region" description="Helical" evidence="19">
    <location>
        <begin position="157"/>
        <end position="177"/>
    </location>
</feature>
<comment type="catalytic activity">
    <reaction evidence="17">
        <text>a 1,2-diacyl-sn-glycero-3-phosphoethanolamine(in) = a 1,2-diacyl-sn-glycero-3-phosphoethanolamine(out)</text>
        <dbReference type="Rhea" id="RHEA:38895"/>
        <dbReference type="ChEBI" id="CHEBI:64612"/>
    </reaction>
</comment>
<keyword evidence="5" id="KW-0444">Lipid biosynthesis</keyword>
<keyword evidence="13" id="KW-0325">Glycoprotein</keyword>
<keyword evidence="7 19" id="KW-0812">Transmembrane</keyword>
<gene>
    <name evidence="20" type="ORF">GDO81_002708</name>
</gene>
<dbReference type="AlphaFoldDB" id="A0AAV7DR33"/>
<evidence type="ECO:0000256" key="14">
    <source>
        <dbReference type="ARBA" id="ARBA00023209"/>
    </source>
</evidence>
<keyword evidence="15" id="KW-1208">Phospholipid metabolism</keyword>
<comment type="catalytic activity">
    <reaction evidence="16">
        <text>a 1,2-diacyl-sn-glycero-3-phospho-L-serine(in) = a 1,2-diacyl-sn-glycero-3-phospho-L-serine(out)</text>
        <dbReference type="Rhea" id="RHEA:38663"/>
        <dbReference type="ChEBI" id="CHEBI:57262"/>
    </reaction>
</comment>
<evidence type="ECO:0000256" key="1">
    <source>
        <dbReference type="ARBA" id="ARBA00004651"/>
    </source>
</evidence>
<accession>A0AAV7DR33</accession>
<comment type="subcellular location">
    <subcellularLocation>
        <location evidence="1">Cell membrane</location>
        <topology evidence="1">Multi-pass membrane protein</topology>
    </subcellularLocation>
</comment>
<evidence type="ECO:0000256" key="16">
    <source>
        <dbReference type="ARBA" id="ARBA00024479"/>
    </source>
</evidence>
<evidence type="ECO:0000256" key="10">
    <source>
        <dbReference type="ARBA" id="ARBA00023098"/>
    </source>
</evidence>
<dbReference type="GO" id="GO:0045087">
    <property type="term" value="P:innate immune response"/>
    <property type="evidence" value="ECO:0007669"/>
    <property type="project" value="UniProtKB-KW"/>
</dbReference>
<dbReference type="Proteomes" id="UP000824782">
    <property type="component" value="Unassembled WGS sequence"/>
</dbReference>
<evidence type="ECO:0000256" key="19">
    <source>
        <dbReference type="SAM" id="Phobius"/>
    </source>
</evidence>
<evidence type="ECO:0000256" key="6">
    <source>
        <dbReference type="ARBA" id="ARBA00022588"/>
    </source>
</evidence>
<keyword evidence="12 19" id="KW-0472">Membrane</keyword>
<dbReference type="GO" id="GO:0051607">
    <property type="term" value="P:defense response to virus"/>
    <property type="evidence" value="ECO:0007669"/>
    <property type="project" value="UniProtKB-KW"/>
</dbReference>
<feature type="transmembrane region" description="Helical" evidence="19">
    <location>
        <begin position="261"/>
        <end position="280"/>
    </location>
</feature>
<evidence type="ECO:0000256" key="2">
    <source>
        <dbReference type="ARBA" id="ARBA00006665"/>
    </source>
</evidence>
<name>A0AAV7DR33_ENGPU</name>
<keyword evidence="14" id="KW-0594">Phospholipid biosynthesis</keyword>
<evidence type="ECO:0000256" key="13">
    <source>
        <dbReference type="ARBA" id="ARBA00023180"/>
    </source>
</evidence>
<protein>
    <recommendedName>
        <fullName evidence="3">Serine incorporator 5</fullName>
    </recommendedName>
</protein>
<feature type="transmembrane region" description="Helical" evidence="19">
    <location>
        <begin position="198"/>
        <end position="220"/>
    </location>
</feature>
<feature type="transmembrane region" description="Helical" evidence="19">
    <location>
        <begin position="431"/>
        <end position="450"/>
    </location>
</feature>
<feature type="transmembrane region" description="Helical" evidence="19">
    <location>
        <begin position="125"/>
        <end position="145"/>
    </location>
</feature>
<comment type="catalytic activity">
    <reaction evidence="18">
        <text>a 1,2-diacyl-sn-glycero-3-phosphocholine(in) = a 1,2-diacyl-sn-glycero-3-phosphocholine(out)</text>
        <dbReference type="Rhea" id="RHEA:38571"/>
        <dbReference type="ChEBI" id="CHEBI:57643"/>
    </reaction>
</comment>
<dbReference type="EMBL" id="WNYA01000001">
    <property type="protein sequence ID" value="KAG8598697.1"/>
    <property type="molecule type" value="Genomic_DNA"/>
</dbReference>
<proteinExistence type="inferred from homology"/>
<dbReference type="PANTHER" id="PTHR10383">
    <property type="entry name" value="SERINE INCORPORATOR"/>
    <property type="match status" value="1"/>
</dbReference>
<dbReference type="GO" id="GO:0008654">
    <property type="term" value="P:phospholipid biosynthetic process"/>
    <property type="evidence" value="ECO:0007669"/>
    <property type="project" value="UniProtKB-KW"/>
</dbReference>
<evidence type="ECO:0000256" key="3">
    <source>
        <dbReference type="ARBA" id="ARBA00021252"/>
    </source>
</evidence>
<evidence type="ECO:0000256" key="4">
    <source>
        <dbReference type="ARBA" id="ARBA00022475"/>
    </source>
</evidence>
<comment type="similarity">
    <text evidence="2">Belongs to the TDE1 family.</text>
</comment>
<feature type="transmembrane region" description="Helical" evidence="19">
    <location>
        <begin position="91"/>
        <end position="113"/>
    </location>
</feature>
<feature type="transmembrane region" description="Helical" evidence="19">
    <location>
        <begin position="313"/>
        <end position="331"/>
    </location>
</feature>